<organism evidence="2 3">
    <name type="scientific">Haloplanus aerogenes</name>
    <dbReference type="NCBI Taxonomy" id="660522"/>
    <lineage>
        <taxon>Archaea</taxon>
        <taxon>Methanobacteriati</taxon>
        <taxon>Methanobacteriota</taxon>
        <taxon>Stenosarchaea group</taxon>
        <taxon>Halobacteria</taxon>
        <taxon>Halobacteriales</taxon>
        <taxon>Haloferacaceae</taxon>
        <taxon>Haloplanus</taxon>
    </lineage>
</organism>
<dbReference type="Pfam" id="PF24444">
    <property type="entry name" value="DUF7563"/>
    <property type="match status" value="1"/>
</dbReference>
<dbReference type="AlphaFoldDB" id="A0A3G8R0K1"/>
<keyword evidence="3" id="KW-1185">Reference proteome</keyword>
<evidence type="ECO:0000256" key="1">
    <source>
        <dbReference type="SAM" id="MobiDB-lite"/>
    </source>
</evidence>
<dbReference type="Proteomes" id="UP000282007">
    <property type="component" value="Chromosome"/>
</dbReference>
<dbReference type="KEGG" id="haer:DU502_16245"/>
<proteinExistence type="predicted"/>
<feature type="region of interest" description="Disordered" evidence="1">
    <location>
        <begin position="51"/>
        <end position="88"/>
    </location>
</feature>
<feature type="compositionally biased region" description="Polar residues" evidence="1">
    <location>
        <begin position="69"/>
        <end position="81"/>
    </location>
</feature>
<evidence type="ECO:0000313" key="3">
    <source>
        <dbReference type="Proteomes" id="UP000282007"/>
    </source>
</evidence>
<accession>A0A3G8R0K1</accession>
<evidence type="ECO:0008006" key="4">
    <source>
        <dbReference type="Google" id="ProtNLM"/>
    </source>
</evidence>
<evidence type="ECO:0000313" key="2">
    <source>
        <dbReference type="EMBL" id="AZH27259.1"/>
    </source>
</evidence>
<sequence length="88" mass="9643">MVDLIPLDPESNPSECQFCGTHVSDDFRRTLGDEDNVAHRCLACDSRPRIQSGSAAGREVKYPDPADQPNRNRGRNVSETLSDGGVDQ</sequence>
<gene>
    <name evidence="2" type="ORF">DU502_16245</name>
</gene>
<name>A0A3G8R0K1_9EURY</name>
<reference evidence="2 3" key="1">
    <citation type="submission" date="2018-07" db="EMBL/GenBank/DDBJ databases">
        <title>Genome sequences of Haloplanus aerogenes JCM 16430T.</title>
        <authorList>
            <person name="Kim Y.B."/>
            <person name="Roh S.W."/>
        </authorList>
    </citation>
    <scope>NUCLEOTIDE SEQUENCE [LARGE SCALE GENOMIC DNA]</scope>
    <source>
        <strain evidence="2 3">JCM 16430</strain>
    </source>
</reference>
<protein>
    <recommendedName>
        <fullName evidence="4">Small CPxCG-related zinc finger protein</fullName>
    </recommendedName>
</protein>
<dbReference type="InterPro" id="IPR055985">
    <property type="entry name" value="DUF7563"/>
</dbReference>
<dbReference type="EMBL" id="CP034145">
    <property type="protein sequence ID" value="AZH27259.1"/>
    <property type="molecule type" value="Genomic_DNA"/>
</dbReference>